<name>A0AAV9UW51_9PEZI</name>
<evidence type="ECO:0000256" key="5">
    <source>
        <dbReference type="SAM" id="MobiDB-lite"/>
    </source>
</evidence>
<proteinExistence type="predicted"/>
<dbReference type="GO" id="GO:0005509">
    <property type="term" value="F:calcium ion binding"/>
    <property type="evidence" value="ECO:0007669"/>
    <property type="project" value="InterPro"/>
</dbReference>
<dbReference type="EMBL" id="JAVHNS010000007">
    <property type="protein sequence ID" value="KAK6349106.1"/>
    <property type="molecule type" value="Genomic_DNA"/>
</dbReference>
<keyword evidence="7" id="KW-1185">Reference proteome</keyword>
<dbReference type="PANTHER" id="PTHR12883:SF0">
    <property type="entry name" value="PAT COMPLEX SUBUNIT CCDC47"/>
    <property type="match status" value="1"/>
</dbReference>
<comment type="caution">
    <text evidence="6">The sequence shown here is derived from an EMBL/GenBank/DDBJ whole genome shotgun (WGS) entry which is preliminary data.</text>
</comment>
<evidence type="ECO:0000313" key="7">
    <source>
        <dbReference type="Proteomes" id="UP001373714"/>
    </source>
</evidence>
<dbReference type="GO" id="GO:0016020">
    <property type="term" value="C:membrane"/>
    <property type="evidence" value="ECO:0007669"/>
    <property type="project" value="UniProtKB-SubCell"/>
</dbReference>
<evidence type="ECO:0000256" key="4">
    <source>
        <dbReference type="ARBA" id="ARBA00023136"/>
    </source>
</evidence>
<dbReference type="Proteomes" id="UP001373714">
    <property type="component" value="Unassembled WGS sequence"/>
</dbReference>
<comment type="subcellular location">
    <subcellularLocation>
        <location evidence="1">Membrane</location>
        <topology evidence="1">Single-pass membrane protein</topology>
    </subcellularLocation>
</comment>
<gene>
    <name evidence="6" type="ORF">TWF730_009865</name>
</gene>
<evidence type="ECO:0000313" key="6">
    <source>
        <dbReference type="EMBL" id="KAK6349106.1"/>
    </source>
</evidence>
<keyword evidence="4" id="KW-0472">Membrane</keyword>
<keyword evidence="2" id="KW-0812">Transmembrane</keyword>
<dbReference type="Pfam" id="PF07946">
    <property type="entry name" value="CCDC47"/>
    <property type="match status" value="1"/>
</dbReference>
<keyword evidence="3" id="KW-1133">Transmembrane helix</keyword>
<feature type="region of interest" description="Disordered" evidence="5">
    <location>
        <begin position="371"/>
        <end position="439"/>
    </location>
</feature>
<sequence length="439" mass="49281">MGLFGGKEDSSSSSASAISSDADFADFAASTVETIASAATSIVASAVSGVSDAPPTSLPVRPSIFGDDHPWYAFWLRVSPKDFITEYFIIGFLTVMVSWHFVGVSVNRKIAKNWVLKHVPLLQREYARVGFQRTLTTTEEAKEDVAAGKLVGSEKDMVREESSQEFVHYTSGRMNVLSTVFNIKLKGRGNPFLWFFEVVTSFFMDSVAAPTDTVTITTYTSDGADASKTGGHNSKYDGFVWGVVNKKVMATHRSARYDLSLTKTVDTPKLPAWLTVMTESAEVTDIMLTKELIAALEKVGQGFQYLAVTDQPIDKPTSTSEFDKARKRIVLHLNIESNDDTAPLLEYFLRLPDFLVTNAHFRPEVTRKVRATREDERRRLERAEEDKKAEERQTAKDEKKKQERDAKLRSLSAEEQKKFLDKEKEKEMKKAAKKQVKRV</sequence>
<evidence type="ECO:0000256" key="1">
    <source>
        <dbReference type="ARBA" id="ARBA00004167"/>
    </source>
</evidence>
<dbReference type="PANTHER" id="PTHR12883">
    <property type="entry name" value="ADIPOCYTE-SPECIFIC PROTEIN 4-RELATED"/>
    <property type="match status" value="1"/>
</dbReference>
<dbReference type="GO" id="GO:0005783">
    <property type="term" value="C:endoplasmic reticulum"/>
    <property type="evidence" value="ECO:0007669"/>
    <property type="project" value="InterPro"/>
</dbReference>
<evidence type="ECO:0000256" key="3">
    <source>
        <dbReference type="ARBA" id="ARBA00022989"/>
    </source>
</evidence>
<evidence type="ECO:0000256" key="2">
    <source>
        <dbReference type="ARBA" id="ARBA00022692"/>
    </source>
</evidence>
<dbReference type="GO" id="GO:0032469">
    <property type="term" value="P:endoplasmic reticulum calcium ion homeostasis"/>
    <property type="evidence" value="ECO:0007669"/>
    <property type="project" value="InterPro"/>
</dbReference>
<accession>A0AAV9UW51</accession>
<organism evidence="6 7">
    <name type="scientific">Orbilia blumenaviensis</name>
    <dbReference type="NCBI Taxonomy" id="1796055"/>
    <lineage>
        <taxon>Eukaryota</taxon>
        <taxon>Fungi</taxon>
        <taxon>Dikarya</taxon>
        <taxon>Ascomycota</taxon>
        <taxon>Pezizomycotina</taxon>
        <taxon>Orbiliomycetes</taxon>
        <taxon>Orbiliales</taxon>
        <taxon>Orbiliaceae</taxon>
        <taxon>Orbilia</taxon>
    </lineage>
</organism>
<reference evidence="6 7" key="1">
    <citation type="submission" date="2019-10" db="EMBL/GenBank/DDBJ databases">
        <authorList>
            <person name="Palmer J.M."/>
        </authorList>
    </citation>
    <scope>NUCLEOTIDE SEQUENCE [LARGE SCALE GENOMIC DNA]</scope>
    <source>
        <strain evidence="6 7">TWF730</strain>
    </source>
</reference>
<dbReference type="AlphaFoldDB" id="A0AAV9UW51"/>
<feature type="compositionally biased region" description="Basic and acidic residues" evidence="5">
    <location>
        <begin position="371"/>
        <end position="430"/>
    </location>
</feature>
<evidence type="ECO:0008006" key="8">
    <source>
        <dbReference type="Google" id="ProtNLM"/>
    </source>
</evidence>
<protein>
    <recommendedName>
        <fullName evidence="8">DUF1682-domain-containing protein</fullName>
    </recommendedName>
</protein>
<dbReference type="InterPro" id="IPR012879">
    <property type="entry name" value="CCDC47"/>
</dbReference>